<evidence type="ECO:0000256" key="1">
    <source>
        <dbReference type="ARBA" id="ARBA00004123"/>
    </source>
</evidence>
<keyword evidence="5" id="KW-0539">Nucleus</keyword>
<dbReference type="SMART" id="SM00292">
    <property type="entry name" value="BRCT"/>
    <property type="match status" value="2"/>
</dbReference>
<proteinExistence type="predicted"/>
<keyword evidence="4" id="KW-0234">DNA repair</keyword>
<keyword evidence="10" id="KW-1185">Reference proteome</keyword>
<dbReference type="OrthoDB" id="2384350at2759"/>
<dbReference type="InParanoid" id="A0A067REA2"/>
<dbReference type="EMBL" id="KK852559">
    <property type="protein sequence ID" value="KDR21368.1"/>
    <property type="molecule type" value="Genomic_DNA"/>
</dbReference>
<accession>A0A067REA2</accession>
<dbReference type="GO" id="GO:0004842">
    <property type="term" value="F:ubiquitin-protein transferase activity"/>
    <property type="evidence" value="ECO:0007669"/>
    <property type="project" value="TreeGrafter"/>
</dbReference>
<evidence type="ECO:0000256" key="5">
    <source>
        <dbReference type="ARBA" id="ARBA00023242"/>
    </source>
</evidence>
<dbReference type="SUPFAM" id="SSF52113">
    <property type="entry name" value="BRCT domain"/>
    <property type="match status" value="2"/>
</dbReference>
<comment type="subcellular location">
    <subcellularLocation>
        <location evidence="1">Nucleus</location>
    </subcellularLocation>
</comment>
<dbReference type="GO" id="GO:0031436">
    <property type="term" value="C:BRCA1-BARD1 complex"/>
    <property type="evidence" value="ECO:0007669"/>
    <property type="project" value="TreeGrafter"/>
</dbReference>
<name>A0A067REA2_ZOONE</name>
<dbReference type="InterPro" id="IPR001357">
    <property type="entry name" value="BRCT_dom"/>
</dbReference>
<evidence type="ECO:0000313" key="10">
    <source>
        <dbReference type="Proteomes" id="UP000027135"/>
    </source>
</evidence>
<dbReference type="OMA" id="NHETSDI"/>
<feature type="region of interest" description="Disordered" evidence="7">
    <location>
        <begin position="1"/>
        <end position="82"/>
    </location>
</feature>
<gene>
    <name evidence="9" type="ORF">L798_03144</name>
</gene>
<evidence type="ECO:0000256" key="3">
    <source>
        <dbReference type="ARBA" id="ARBA00022763"/>
    </source>
</evidence>
<dbReference type="STRING" id="136037.A0A067REA2"/>
<dbReference type="GO" id="GO:0000724">
    <property type="term" value="P:double-strand break repair via homologous recombination"/>
    <property type="evidence" value="ECO:0007669"/>
    <property type="project" value="TreeGrafter"/>
</dbReference>
<feature type="domain" description="BRCT" evidence="8">
    <location>
        <begin position="521"/>
        <end position="619"/>
    </location>
</feature>
<sequence length="650" mass="72186">MPTDSSASVSTGSESNASDSETQKIKKPRHASLKRASEEGKNNEVLPNHEATNDENADTSMEVIDLLTPPEEANVDLTPDIDDRTNIEEKWLGESIPNSEELMARVMANIDADLAETRKRKMKEGTDSDVERQKVSPTLFTPSPAVADSEELGTKMTCELVMCHSEVDPGKKPVKESFLGNTTVGNDSESLCTQQRSKIQGDIHNLESEIKECKAEFQKVIENRSVDNICPETVCGDSENESEDDFVAPTPRKEVTSNKTWDGKPKDDARAESKEVACFQQICRLNLTTPSSTVKNSEKTVLHNQDSNYISPTRSPSIINSTDIQCKKTGTPKYQTAALNSEIKSHTTPTTSKQFVLRLPQTNNSTTSPMTKAENVASSAVVSKSSVPAKELTPGDIPKEVVPQSSLQTLRVQTQASTKLCFVCSGLHTGLITRVKTLSKLLGAEFSNKFEPHTTHLVVKASDNMMADKTLKYLSAVVKKKWIVSIAWVDACLQAGKLVPEDEYEMLDSSGENGPHRSRTSSDLLYKNFEFCCIEPFTDLNREQLEEILKECGAEIVSHPEEFSFKAGQCGMIIVQMDTEREEECKEWWERYGVLPIGHEWVLECIGRYRIIPIWNFLTCPVSEDHVRALGYPEDALVSDDDDTVMESQV</sequence>
<dbReference type="PROSITE" id="PS50172">
    <property type="entry name" value="BRCT"/>
    <property type="match status" value="2"/>
</dbReference>
<dbReference type="AlphaFoldDB" id="A0A067REA2"/>
<feature type="compositionally biased region" description="Polar residues" evidence="7">
    <location>
        <begin position="1"/>
        <end position="20"/>
    </location>
</feature>
<keyword evidence="2" id="KW-0677">Repeat</keyword>
<dbReference type="InterPro" id="IPR031099">
    <property type="entry name" value="BRCA1-associated"/>
</dbReference>
<dbReference type="Pfam" id="PF00533">
    <property type="entry name" value="BRCT"/>
    <property type="match status" value="1"/>
</dbReference>
<evidence type="ECO:0000256" key="7">
    <source>
        <dbReference type="SAM" id="MobiDB-lite"/>
    </source>
</evidence>
<reference evidence="9 10" key="1">
    <citation type="journal article" date="2014" name="Nat. Commun.">
        <title>Molecular traces of alternative social organization in a termite genome.</title>
        <authorList>
            <person name="Terrapon N."/>
            <person name="Li C."/>
            <person name="Robertson H.M."/>
            <person name="Ji L."/>
            <person name="Meng X."/>
            <person name="Booth W."/>
            <person name="Chen Z."/>
            <person name="Childers C.P."/>
            <person name="Glastad K.M."/>
            <person name="Gokhale K."/>
            <person name="Gowin J."/>
            <person name="Gronenberg W."/>
            <person name="Hermansen R.A."/>
            <person name="Hu H."/>
            <person name="Hunt B.G."/>
            <person name="Huylmans A.K."/>
            <person name="Khalil S.M."/>
            <person name="Mitchell R.D."/>
            <person name="Munoz-Torres M.C."/>
            <person name="Mustard J.A."/>
            <person name="Pan H."/>
            <person name="Reese J.T."/>
            <person name="Scharf M.E."/>
            <person name="Sun F."/>
            <person name="Vogel H."/>
            <person name="Xiao J."/>
            <person name="Yang W."/>
            <person name="Yang Z."/>
            <person name="Yang Z."/>
            <person name="Zhou J."/>
            <person name="Zhu J."/>
            <person name="Brent C.S."/>
            <person name="Elsik C.G."/>
            <person name="Goodisman M.A."/>
            <person name="Liberles D.A."/>
            <person name="Roe R.M."/>
            <person name="Vargo E.L."/>
            <person name="Vilcinskas A."/>
            <person name="Wang J."/>
            <person name="Bornberg-Bauer E."/>
            <person name="Korb J."/>
            <person name="Zhang G."/>
            <person name="Liebig J."/>
        </authorList>
    </citation>
    <scope>NUCLEOTIDE SEQUENCE [LARGE SCALE GENOMIC DNA]</scope>
    <source>
        <tissue evidence="9">Whole organism</tissue>
    </source>
</reference>
<dbReference type="GO" id="GO:0070531">
    <property type="term" value="C:BRCA1-A complex"/>
    <property type="evidence" value="ECO:0007669"/>
    <property type="project" value="TreeGrafter"/>
</dbReference>
<evidence type="ECO:0000256" key="2">
    <source>
        <dbReference type="ARBA" id="ARBA00022737"/>
    </source>
</evidence>
<dbReference type="PANTHER" id="PTHR13763">
    <property type="entry name" value="BREAST CANCER TYPE 1 SUSCEPTIBILITY PROTEIN BRCA1"/>
    <property type="match status" value="1"/>
</dbReference>
<dbReference type="PANTHER" id="PTHR13763:SF0">
    <property type="entry name" value="BREAST CANCER TYPE 1 SUSCEPTIBILITY PROTEIN"/>
    <property type="match status" value="1"/>
</dbReference>
<feature type="domain" description="BRCT" evidence="8">
    <location>
        <begin position="435"/>
        <end position="506"/>
    </location>
</feature>
<organism evidence="9 10">
    <name type="scientific">Zootermopsis nevadensis</name>
    <name type="common">Dampwood termite</name>
    <dbReference type="NCBI Taxonomy" id="136037"/>
    <lineage>
        <taxon>Eukaryota</taxon>
        <taxon>Metazoa</taxon>
        <taxon>Ecdysozoa</taxon>
        <taxon>Arthropoda</taxon>
        <taxon>Hexapoda</taxon>
        <taxon>Insecta</taxon>
        <taxon>Pterygota</taxon>
        <taxon>Neoptera</taxon>
        <taxon>Polyneoptera</taxon>
        <taxon>Dictyoptera</taxon>
        <taxon>Blattodea</taxon>
        <taxon>Blattoidea</taxon>
        <taxon>Termitoidae</taxon>
        <taxon>Termopsidae</taxon>
        <taxon>Zootermopsis</taxon>
    </lineage>
</organism>
<dbReference type="Proteomes" id="UP000027135">
    <property type="component" value="Unassembled WGS sequence"/>
</dbReference>
<dbReference type="Gene3D" id="3.40.50.10190">
    <property type="entry name" value="BRCT domain"/>
    <property type="match status" value="2"/>
</dbReference>
<keyword evidence="3" id="KW-0227">DNA damage</keyword>
<dbReference type="InterPro" id="IPR036420">
    <property type="entry name" value="BRCT_dom_sf"/>
</dbReference>
<protein>
    <submittedName>
        <fullName evidence="9">Breast cancer type 1 susceptibility protein-like protein</fullName>
    </submittedName>
</protein>
<keyword evidence="6" id="KW-0175">Coiled coil</keyword>
<evidence type="ECO:0000259" key="8">
    <source>
        <dbReference type="PROSITE" id="PS50172"/>
    </source>
</evidence>
<evidence type="ECO:0000256" key="4">
    <source>
        <dbReference type="ARBA" id="ARBA00023204"/>
    </source>
</evidence>
<evidence type="ECO:0000256" key="6">
    <source>
        <dbReference type="SAM" id="Coils"/>
    </source>
</evidence>
<dbReference type="eggNOG" id="KOG4362">
    <property type="taxonomic scope" value="Eukaryota"/>
</dbReference>
<feature type="coiled-coil region" evidence="6">
    <location>
        <begin position="196"/>
        <end position="223"/>
    </location>
</feature>
<dbReference type="GO" id="GO:0045944">
    <property type="term" value="P:positive regulation of transcription by RNA polymerase II"/>
    <property type="evidence" value="ECO:0007669"/>
    <property type="project" value="TreeGrafter"/>
</dbReference>
<evidence type="ECO:0000313" key="9">
    <source>
        <dbReference type="EMBL" id="KDR21368.1"/>
    </source>
</evidence>